<dbReference type="EMBL" id="CADCTP010000412">
    <property type="protein sequence ID" value="CAA9290107.1"/>
    <property type="molecule type" value="Genomic_DNA"/>
</dbReference>
<feature type="region of interest" description="Disordered" evidence="1">
    <location>
        <begin position="57"/>
        <end position="202"/>
    </location>
</feature>
<evidence type="ECO:0000313" key="3">
    <source>
        <dbReference type="EMBL" id="CAA9290107.1"/>
    </source>
</evidence>
<feature type="compositionally biased region" description="Low complexity" evidence="1">
    <location>
        <begin position="136"/>
        <end position="164"/>
    </location>
</feature>
<feature type="compositionally biased region" description="Low complexity" evidence="1">
    <location>
        <begin position="62"/>
        <end position="80"/>
    </location>
</feature>
<dbReference type="Pfam" id="PF09949">
    <property type="entry name" value="APP1_cat"/>
    <property type="match status" value="1"/>
</dbReference>
<dbReference type="GO" id="GO:0008195">
    <property type="term" value="F:phosphatidate phosphatase activity"/>
    <property type="evidence" value="ECO:0007669"/>
    <property type="project" value="InterPro"/>
</dbReference>
<evidence type="ECO:0000259" key="2">
    <source>
        <dbReference type="Pfam" id="PF09949"/>
    </source>
</evidence>
<dbReference type="InterPro" id="IPR019236">
    <property type="entry name" value="APP1_cat"/>
</dbReference>
<feature type="compositionally biased region" description="Gly residues" evidence="1">
    <location>
        <begin position="165"/>
        <end position="179"/>
    </location>
</feature>
<feature type="domain" description="Phosphatidate phosphatase APP1 catalytic" evidence="2">
    <location>
        <begin position="288"/>
        <end position="442"/>
    </location>
</feature>
<accession>A0A6J4JX38</accession>
<name>A0A6J4JX38_9ACTN</name>
<dbReference type="AlphaFoldDB" id="A0A6J4JX38"/>
<dbReference type="PANTHER" id="PTHR28208:SF3">
    <property type="entry name" value="PHOSPHATIDATE PHOSPHATASE APP1"/>
    <property type="match status" value="1"/>
</dbReference>
<sequence length="501" mass="50952">MLAVEDIVQITLVEVAGFRGRRQVTVLPFIGHGSPELVHVRARVVLGSKAARDAATTVVVSDEPAPAGDGADATTAPEPGTGDGTGAGPGDDVRPGADVGAGDGRAARPGGTLDDAGSADTPGAAGTAGMTGAGSTGEAASTANPGSTAGAAGPAGTAGPRGAAGTAGDGGAGGGGGGRSARTAVAGGRGGRRAERRSASARLGTWRTLRESLTPFFTVELPRIRVTVRAPAGATVVRCDRQGYLDVAVDGAGLTPGWQELTVAASRRGHSTEMAVPVLIVDPEATLALVSDLDDTVIETGLTRGLEFLRLTLLTSVTDRTPLPGAAELYRALTAPRAGTAGCPVFYLSTSPWNLYELLARFMVLRGFPTGPLMLTDWGPSRTNWFRVTAEEHKLTMIRTLLSEHPALQVVLIGDTGQLDPEIYATVAVESPDRVRAVYVRRTPSISPARAVEVDALARRAAAAGVPMVAVEDSVDIARHAAGLGLLDAADVGAVSAATRH</sequence>
<dbReference type="InterPro" id="IPR052935">
    <property type="entry name" value="Mg2+_PAP"/>
</dbReference>
<gene>
    <name evidence="3" type="ORF">AVDCRST_MAG41-4494</name>
</gene>
<proteinExistence type="predicted"/>
<dbReference type="PANTHER" id="PTHR28208">
    <property type="entry name" value="PHOSPHATIDATE PHOSPHATASE APP1"/>
    <property type="match status" value="1"/>
</dbReference>
<reference evidence="3" key="1">
    <citation type="submission" date="2020-02" db="EMBL/GenBank/DDBJ databases">
        <authorList>
            <person name="Meier V. D."/>
        </authorList>
    </citation>
    <scope>NUCLEOTIDE SEQUENCE</scope>
    <source>
        <strain evidence="3">AVDCRST_MAG41</strain>
    </source>
</reference>
<feature type="compositionally biased region" description="Low complexity" evidence="1">
    <location>
        <begin position="107"/>
        <end position="128"/>
    </location>
</feature>
<protein>
    <recommendedName>
        <fullName evidence="2">Phosphatidate phosphatase APP1 catalytic domain-containing protein</fullName>
    </recommendedName>
</protein>
<evidence type="ECO:0000256" key="1">
    <source>
        <dbReference type="SAM" id="MobiDB-lite"/>
    </source>
</evidence>
<organism evidence="3">
    <name type="scientific">uncultured Mycobacteriales bacterium</name>
    <dbReference type="NCBI Taxonomy" id="581187"/>
    <lineage>
        <taxon>Bacteria</taxon>
        <taxon>Bacillati</taxon>
        <taxon>Actinomycetota</taxon>
        <taxon>Actinomycetes</taxon>
        <taxon>Mycobacteriales</taxon>
        <taxon>environmental samples</taxon>
    </lineage>
</organism>